<keyword evidence="2" id="KW-1133">Transmembrane helix</keyword>
<dbReference type="AlphaFoldDB" id="A0A2I2EXL6"/>
<protein>
    <submittedName>
        <fullName evidence="3">Uncharacterized protein</fullName>
    </submittedName>
</protein>
<evidence type="ECO:0000256" key="1">
    <source>
        <dbReference type="SAM" id="MobiDB-lite"/>
    </source>
</evidence>
<feature type="transmembrane region" description="Helical" evidence="2">
    <location>
        <begin position="118"/>
        <end position="144"/>
    </location>
</feature>
<evidence type="ECO:0000313" key="4">
    <source>
        <dbReference type="Proteomes" id="UP000234585"/>
    </source>
</evidence>
<evidence type="ECO:0000313" key="3">
    <source>
        <dbReference type="EMBL" id="PLB33110.1"/>
    </source>
</evidence>
<keyword evidence="4" id="KW-1185">Reference proteome</keyword>
<gene>
    <name evidence="3" type="ORF">BDW47DRAFT_10232</name>
</gene>
<organism evidence="3 4">
    <name type="scientific">Aspergillus candidus</name>
    <dbReference type="NCBI Taxonomy" id="41067"/>
    <lineage>
        <taxon>Eukaryota</taxon>
        <taxon>Fungi</taxon>
        <taxon>Dikarya</taxon>
        <taxon>Ascomycota</taxon>
        <taxon>Pezizomycotina</taxon>
        <taxon>Eurotiomycetes</taxon>
        <taxon>Eurotiomycetidae</taxon>
        <taxon>Eurotiales</taxon>
        <taxon>Aspergillaceae</taxon>
        <taxon>Aspergillus</taxon>
        <taxon>Aspergillus subgen. Circumdati</taxon>
    </lineage>
</organism>
<keyword evidence="2" id="KW-0472">Membrane</keyword>
<dbReference type="RefSeq" id="XP_024667122.1">
    <property type="nucleotide sequence ID" value="XM_024811844.1"/>
</dbReference>
<evidence type="ECO:0000256" key="2">
    <source>
        <dbReference type="SAM" id="Phobius"/>
    </source>
</evidence>
<keyword evidence="2" id="KW-0812">Transmembrane</keyword>
<reference evidence="3 4" key="1">
    <citation type="submission" date="2017-12" db="EMBL/GenBank/DDBJ databases">
        <authorList>
            <consortium name="DOE Joint Genome Institute"/>
            <person name="Haridas S."/>
            <person name="Kjaerbolling I."/>
            <person name="Vesth T.C."/>
            <person name="Frisvad J.C."/>
            <person name="Nybo J.L."/>
            <person name="Theobald S."/>
            <person name="Kuo A."/>
            <person name="Bowyer P."/>
            <person name="Matsuda Y."/>
            <person name="Mondo S."/>
            <person name="Lyhne E.K."/>
            <person name="Kogle M.E."/>
            <person name="Clum A."/>
            <person name="Lipzen A."/>
            <person name="Salamov A."/>
            <person name="Ngan C.Y."/>
            <person name="Daum C."/>
            <person name="Chiniquy J."/>
            <person name="Barry K."/>
            <person name="LaButti K."/>
            <person name="Simmons B.A."/>
            <person name="Magnuson J.K."/>
            <person name="Mortensen U.H."/>
            <person name="Larsen T.O."/>
            <person name="Grigoriev I.V."/>
            <person name="Baker S.E."/>
            <person name="Andersen M.R."/>
            <person name="Nordberg H.P."/>
            <person name="Cantor M.N."/>
            <person name="Hua S.X."/>
        </authorList>
    </citation>
    <scope>NUCLEOTIDE SEQUENCE [LARGE SCALE GENOMIC DNA]</scope>
    <source>
        <strain evidence="3 4">CBS 102.13</strain>
    </source>
</reference>
<dbReference type="GeneID" id="36519004"/>
<name>A0A2I2EXL6_ASPCN</name>
<accession>A0A2I2EXL6</accession>
<dbReference type="Proteomes" id="UP000234585">
    <property type="component" value="Unassembled WGS sequence"/>
</dbReference>
<dbReference type="EMBL" id="KZ559233">
    <property type="protein sequence ID" value="PLB33110.1"/>
    <property type="molecule type" value="Genomic_DNA"/>
</dbReference>
<sequence length="146" mass="16463">MKEKKTEKIHIPSLKTRTTECGDGRRRRIYTRPWINPLGLHGRFSTTKRIKRISCRGTDTIGATETVDTGRQDRDPPNEALQMRPPNGPSDQGPGPRRLEGLPTTMLGLCSALRGGNFFFWFFAGIIVHSLRNFIVFLLLLIIATS</sequence>
<dbReference type="OrthoDB" id="10549781at2759"/>
<proteinExistence type="predicted"/>
<feature type="region of interest" description="Disordered" evidence="1">
    <location>
        <begin position="61"/>
        <end position="99"/>
    </location>
</feature>
<feature type="compositionally biased region" description="Basic and acidic residues" evidence="1">
    <location>
        <begin position="68"/>
        <end position="77"/>
    </location>
</feature>